<dbReference type="EMBL" id="DWXX01000080">
    <property type="protein sequence ID" value="HJB58892.1"/>
    <property type="molecule type" value="Genomic_DNA"/>
</dbReference>
<comment type="similarity">
    <text evidence="2">Belongs to the binding-protein-dependent transport system permease family. HisMQ subfamily.</text>
</comment>
<dbReference type="Gene3D" id="1.10.3720.10">
    <property type="entry name" value="MetI-like"/>
    <property type="match status" value="1"/>
</dbReference>
<evidence type="ECO:0000256" key="8">
    <source>
        <dbReference type="ARBA" id="ARBA00023136"/>
    </source>
</evidence>
<evidence type="ECO:0000313" key="11">
    <source>
        <dbReference type="EMBL" id="HJB58892.1"/>
    </source>
</evidence>
<keyword evidence="5 9" id="KW-0812">Transmembrane</keyword>
<dbReference type="SUPFAM" id="SSF161098">
    <property type="entry name" value="MetI-like"/>
    <property type="match status" value="1"/>
</dbReference>
<comment type="subcellular location">
    <subcellularLocation>
        <location evidence="1 9">Cell membrane</location>
        <topology evidence="1 9">Multi-pass membrane protein</topology>
    </subcellularLocation>
</comment>
<dbReference type="GO" id="GO:0006865">
    <property type="term" value="P:amino acid transport"/>
    <property type="evidence" value="ECO:0007669"/>
    <property type="project" value="UniProtKB-KW"/>
</dbReference>
<evidence type="ECO:0000256" key="6">
    <source>
        <dbReference type="ARBA" id="ARBA00022970"/>
    </source>
</evidence>
<keyword evidence="8 9" id="KW-0472">Membrane</keyword>
<evidence type="ECO:0000259" key="10">
    <source>
        <dbReference type="PROSITE" id="PS50928"/>
    </source>
</evidence>
<keyword evidence="4" id="KW-1003">Cell membrane</keyword>
<keyword evidence="6" id="KW-0029">Amino-acid transport</keyword>
<dbReference type="Pfam" id="PF00528">
    <property type="entry name" value="BPD_transp_1"/>
    <property type="match status" value="1"/>
</dbReference>
<keyword evidence="7 9" id="KW-1133">Transmembrane helix</keyword>
<dbReference type="NCBIfam" id="TIGR01726">
    <property type="entry name" value="HEQRo_perm_3TM"/>
    <property type="match status" value="1"/>
</dbReference>
<dbReference type="PANTHER" id="PTHR30614">
    <property type="entry name" value="MEMBRANE COMPONENT OF AMINO ACID ABC TRANSPORTER"/>
    <property type="match status" value="1"/>
</dbReference>
<evidence type="ECO:0000256" key="2">
    <source>
        <dbReference type="ARBA" id="ARBA00010072"/>
    </source>
</evidence>
<feature type="transmembrane region" description="Helical" evidence="9">
    <location>
        <begin position="203"/>
        <end position="225"/>
    </location>
</feature>
<evidence type="ECO:0000313" key="12">
    <source>
        <dbReference type="Proteomes" id="UP000824211"/>
    </source>
</evidence>
<gene>
    <name evidence="11" type="ORF">H9771_04420</name>
</gene>
<feature type="transmembrane region" description="Helical" evidence="9">
    <location>
        <begin position="27"/>
        <end position="50"/>
    </location>
</feature>
<dbReference type="PANTHER" id="PTHR30614:SF20">
    <property type="entry name" value="GLUTAMINE TRANSPORT SYSTEM PERMEASE PROTEIN GLNP"/>
    <property type="match status" value="1"/>
</dbReference>
<protein>
    <submittedName>
        <fullName evidence="11">Amino acid ABC transporter permease</fullName>
    </submittedName>
</protein>
<dbReference type="GO" id="GO:0043190">
    <property type="term" value="C:ATP-binding cassette (ABC) transporter complex"/>
    <property type="evidence" value="ECO:0007669"/>
    <property type="project" value="InterPro"/>
</dbReference>
<name>A0A9D2MDZ1_9FIRM</name>
<comment type="caution">
    <text evidence="11">The sequence shown here is derived from an EMBL/GenBank/DDBJ whole genome shotgun (WGS) entry which is preliminary data.</text>
</comment>
<reference evidence="11" key="1">
    <citation type="journal article" date="2021" name="PeerJ">
        <title>Extensive microbial diversity within the chicken gut microbiome revealed by metagenomics and culture.</title>
        <authorList>
            <person name="Gilroy R."/>
            <person name="Ravi A."/>
            <person name="Getino M."/>
            <person name="Pursley I."/>
            <person name="Horton D.L."/>
            <person name="Alikhan N.F."/>
            <person name="Baker D."/>
            <person name="Gharbi K."/>
            <person name="Hall N."/>
            <person name="Watson M."/>
            <person name="Adriaenssens E.M."/>
            <person name="Foster-Nyarko E."/>
            <person name="Jarju S."/>
            <person name="Secka A."/>
            <person name="Antonio M."/>
            <person name="Oren A."/>
            <person name="Chaudhuri R.R."/>
            <person name="La Ragione R."/>
            <person name="Hildebrand F."/>
            <person name="Pallen M.J."/>
        </authorList>
    </citation>
    <scope>NUCLEOTIDE SEQUENCE</scope>
    <source>
        <strain evidence="11">ChiHjej9B8-13557</strain>
    </source>
</reference>
<evidence type="ECO:0000256" key="9">
    <source>
        <dbReference type="RuleBase" id="RU363032"/>
    </source>
</evidence>
<evidence type="ECO:0000256" key="1">
    <source>
        <dbReference type="ARBA" id="ARBA00004651"/>
    </source>
</evidence>
<dbReference type="InterPro" id="IPR010065">
    <property type="entry name" value="AA_ABC_transptr_permease_3TM"/>
</dbReference>
<dbReference type="InterPro" id="IPR000515">
    <property type="entry name" value="MetI-like"/>
</dbReference>
<dbReference type="Proteomes" id="UP000824211">
    <property type="component" value="Unassembled WGS sequence"/>
</dbReference>
<dbReference type="PROSITE" id="PS50928">
    <property type="entry name" value="ABC_TM1"/>
    <property type="match status" value="1"/>
</dbReference>
<reference evidence="11" key="2">
    <citation type="submission" date="2021-04" db="EMBL/GenBank/DDBJ databases">
        <authorList>
            <person name="Gilroy R."/>
        </authorList>
    </citation>
    <scope>NUCLEOTIDE SEQUENCE</scope>
    <source>
        <strain evidence="11">ChiHjej9B8-13557</strain>
    </source>
</reference>
<sequence length="274" mass="30315">MYTFLNECAALLAEYGPSYLRGAGTTLLLALVGTLIGCLIGFAVGVLQTIPIDPQRDPLCKRIPLRGLRGLLRCYVELFRGTPMMIQAVFIYYGLMYAFDLHLEMWTAGFLIVSINTGAYMAETVRGGIVSIDPGQTEGAMAIGMTHWQTMLHVIMPQALRNIVPQIGNNFIINIKDTSVLSVISITDLFFVHKSVVGAEYTYFQSATLVMLIYLTMTLVSSYLLRLWEKKLDGPMNYDLDTTDTLAYTSGMYNAPAPDHASQNLDMKEGASHV</sequence>
<dbReference type="InterPro" id="IPR043429">
    <property type="entry name" value="ArtM/GltK/GlnP/TcyL/YhdX-like"/>
</dbReference>
<dbReference type="GO" id="GO:0022857">
    <property type="term" value="F:transmembrane transporter activity"/>
    <property type="evidence" value="ECO:0007669"/>
    <property type="project" value="InterPro"/>
</dbReference>
<evidence type="ECO:0000256" key="7">
    <source>
        <dbReference type="ARBA" id="ARBA00022989"/>
    </source>
</evidence>
<accession>A0A9D2MDZ1</accession>
<organism evidence="11 12">
    <name type="scientific">Candidatus Faecalibacterium faecipullorum</name>
    <dbReference type="NCBI Taxonomy" id="2838578"/>
    <lineage>
        <taxon>Bacteria</taxon>
        <taxon>Bacillati</taxon>
        <taxon>Bacillota</taxon>
        <taxon>Clostridia</taxon>
        <taxon>Eubacteriales</taxon>
        <taxon>Oscillospiraceae</taxon>
        <taxon>Faecalibacterium</taxon>
    </lineage>
</organism>
<evidence type="ECO:0000256" key="5">
    <source>
        <dbReference type="ARBA" id="ARBA00022692"/>
    </source>
</evidence>
<dbReference type="AlphaFoldDB" id="A0A9D2MDZ1"/>
<evidence type="ECO:0000256" key="3">
    <source>
        <dbReference type="ARBA" id="ARBA00022448"/>
    </source>
</evidence>
<proteinExistence type="inferred from homology"/>
<evidence type="ECO:0000256" key="4">
    <source>
        <dbReference type="ARBA" id="ARBA00022475"/>
    </source>
</evidence>
<dbReference type="InterPro" id="IPR035906">
    <property type="entry name" value="MetI-like_sf"/>
</dbReference>
<dbReference type="CDD" id="cd06261">
    <property type="entry name" value="TM_PBP2"/>
    <property type="match status" value="1"/>
</dbReference>
<feature type="domain" description="ABC transmembrane type-1" evidence="10">
    <location>
        <begin position="23"/>
        <end position="225"/>
    </location>
</feature>
<keyword evidence="3 9" id="KW-0813">Transport</keyword>